<reference evidence="2 3" key="1">
    <citation type="submission" date="2023-11" db="EMBL/GenBank/DDBJ databases">
        <authorList>
            <person name="Hedman E."/>
            <person name="Englund M."/>
            <person name="Stromberg M."/>
            <person name="Nyberg Akerstrom W."/>
            <person name="Nylinder S."/>
            <person name="Jareborg N."/>
            <person name="Kallberg Y."/>
            <person name="Kronander E."/>
        </authorList>
    </citation>
    <scope>NUCLEOTIDE SEQUENCE [LARGE SCALE GENOMIC DNA]</scope>
</reference>
<organism evidence="2 3">
    <name type="scientific">Parnassius mnemosyne</name>
    <name type="common">clouded apollo</name>
    <dbReference type="NCBI Taxonomy" id="213953"/>
    <lineage>
        <taxon>Eukaryota</taxon>
        <taxon>Metazoa</taxon>
        <taxon>Ecdysozoa</taxon>
        <taxon>Arthropoda</taxon>
        <taxon>Hexapoda</taxon>
        <taxon>Insecta</taxon>
        <taxon>Pterygota</taxon>
        <taxon>Neoptera</taxon>
        <taxon>Endopterygota</taxon>
        <taxon>Lepidoptera</taxon>
        <taxon>Glossata</taxon>
        <taxon>Ditrysia</taxon>
        <taxon>Papilionoidea</taxon>
        <taxon>Papilionidae</taxon>
        <taxon>Parnassiinae</taxon>
        <taxon>Parnassini</taxon>
        <taxon>Parnassius</taxon>
        <taxon>Driopa</taxon>
    </lineage>
</organism>
<keyword evidence="1" id="KW-0812">Transmembrane</keyword>
<dbReference type="EMBL" id="CAVLGL010000046">
    <property type="protein sequence ID" value="CAK1583137.1"/>
    <property type="molecule type" value="Genomic_DNA"/>
</dbReference>
<comment type="caution">
    <text evidence="2">The sequence shown here is derived from an EMBL/GenBank/DDBJ whole genome shotgun (WGS) entry which is preliminary data.</text>
</comment>
<gene>
    <name evidence="2" type="ORF">PARMNEM_LOCUS4572</name>
</gene>
<sequence length="116" mass="12729">MVYLYQICSDTQSVTASHICNKMKFLAIFAVLAVASAAVVGRDKRSFGLVSPAVYTTNEQYVVSSPVYRAVSSPVVYNAYRTQPVNYVSYPTTYTAAVPQVYSSPVVHTVSNDPWC</sequence>
<proteinExistence type="predicted"/>
<evidence type="ECO:0000313" key="3">
    <source>
        <dbReference type="Proteomes" id="UP001314205"/>
    </source>
</evidence>
<keyword evidence="1" id="KW-1133">Transmembrane helix</keyword>
<evidence type="ECO:0000313" key="2">
    <source>
        <dbReference type="EMBL" id="CAK1583137.1"/>
    </source>
</evidence>
<keyword evidence="3" id="KW-1185">Reference proteome</keyword>
<accession>A0AAV1KLZ5</accession>
<evidence type="ECO:0000256" key="1">
    <source>
        <dbReference type="SAM" id="Phobius"/>
    </source>
</evidence>
<dbReference type="Proteomes" id="UP001314205">
    <property type="component" value="Unassembled WGS sequence"/>
</dbReference>
<name>A0AAV1KLZ5_9NEOP</name>
<feature type="transmembrane region" description="Helical" evidence="1">
    <location>
        <begin position="23"/>
        <end position="41"/>
    </location>
</feature>
<protein>
    <submittedName>
        <fullName evidence="2">Uncharacterized protein</fullName>
    </submittedName>
</protein>
<keyword evidence="1" id="KW-0472">Membrane</keyword>
<dbReference type="AlphaFoldDB" id="A0AAV1KLZ5"/>